<dbReference type="InterPro" id="IPR038770">
    <property type="entry name" value="Na+/solute_symporter_sf"/>
</dbReference>
<feature type="transmembrane region" description="Helical" evidence="8">
    <location>
        <begin position="240"/>
        <end position="261"/>
    </location>
</feature>
<dbReference type="GO" id="GO:0005886">
    <property type="term" value="C:plasma membrane"/>
    <property type="evidence" value="ECO:0007669"/>
    <property type="project" value="UniProtKB-SubCell"/>
</dbReference>
<evidence type="ECO:0000313" key="10">
    <source>
        <dbReference type="Proteomes" id="UP000191200"/>
    </source>
</evidence>
<dbReference type="Pfam" id="PF03547">
    <property type="entry name" value="Mem_trans"/>
    <property type="match status" value="1"/>
</dbReference>
<comment type="subcellular location">
    <subcellularLocation>
        <location evidence="1">Cell membrane</location>
        <topology evidence="1">Multi-pass membrane protein</topology>
    </subcellularLocation>
</comment>
<dbReference type="AlphaFoldDB" id="A0A1J0A627"/>
<dbReference type="Gene3D" id="1.20.1530.20">
    <property type="match status" value="1"/>
</dbReference>
<evidence type="ECO:0000313" key="9">
    <source>
        <dbReference type="EMBL" id="APB31367.1"/>
    </source>
</evidence>
<dbReference type="RefSeq" id="WP_071456961.1">
    <property type="nucleotide sequence ID" value="NZ_CP017267.1"/>
</dbReference>
<sequence>MITAYLNILVVFAIIFLGYMLTKKQWFDNHIANVFSKLVLNITLPLSMFLNMTQKFTRAEFLELFTGLALPFVSIIVTFLISMVYSRFTRVPDTRKGSFRTMFTAANTIFMGLPVNMAIFGEKAIPYALLYYICNTTFFFTVGIMLISRDNPNNRLEKANFSFEKLLKQLLSPAILGFFVGILWMLTDMAVPKPMIDFSSYVGGMTTALSLFVIGIIIYQTGFKNLKMDKDVAGVMLGRYIISPLVVYGLSFIIPVPSLMLKVFILQSAMPVQNALPILAKGYGADAEFATTSLTYSIILYTAFIFVILTLFF</sequence>
<proteinExistence type="inferred from homology"/>
<reference evidence="9 10" key="1">
    <citation type="submission" date="2016-09" db="EMBL/GenBank/DDBJ databases">
        <title>Vagococcus teuberi sp. nov., isolated from the Malian artisanal sour milk fene.</title>
        <authorList>
            <person name="Wullschleger S."/>
            <person name="Seifert C."/>
            <person name="Baumgartner S."/>
            <person name="Lacroix C."/>
            <person name="Bonfoh B."/>
            <person name="Stevens M.J."/>
            <person name="Meile L."/>
        </authorList>
    </citation>
    <scope>NUCLEOTIDE SEQUENCE [LARGE SCALE GENOMIC DNA]</scope>
    <source>
        <strain evidence="9 10">DSM 21459</strain>
    </source>
</reference>
<evidence type="ECO:0000256" key="5">
    <source>
        <dbReference type="ARBA" id="ARBA00022692"/>
    </source>
</evidence>
<feature type="transmembrane region" description="Helical" evidence="8">
    <location>
        <begin position="294"/>
        <end position="312"/>
    </location>
</feature>
<name>A0A1J0A627_9ENTE</name>
<keyword evidence="4" id="KW-1003">Cell membrane</keyword>
<dbReference type="GO" id="GO:0055085">
    <property type="term" value="P:transmembrane transport"/>
    <property type="evidence" value="ECO:0007669"/>
    <property type="project" value="InterPro"/>
</dbReference>
<evidence type="ECO:0000256" key="4">
    <source>
        <dbReference type="ARBA" id="ARBA00022475"/>
    </source>
</evidence>
<evidence type="ECO:0000256" key="8">
    <source>
        <dbReference type="SAM" id="Phobius"/>
    </source>
</evidence>
<feature type="transmembrane region" description="Helical" evidence="8">
    <location>
        <begin position="166"/>
        <end position="186"/>
    </location>
</feature>
<feature type="transmembrane region" description="Helical" evidence="8">
    <location>
        <begin position="64"/>
        <end position="85"/>
    </location>
</feature>
<keyword evidence="10" id="KW-1185">Reference proteome</keyword>
<keyword evidence="7 8" id="KW-0472">Membrane</keyword>
<dbReference type="EMBL" id="CP017267">
    <property type="protein sequence ID" value="APB31367.1"/>
    <property type="molecule type" value="Genomic_DNA"/>
</dbReference>
<gene>
    <name evidence="9" type="ORF">BHY08_05700</name>
</gene>
<evidence type="ECO:0000256" key="2">
    <source>
        <dbReference type="ARBA" id="ARBA00010145"/>
    </source>
</evidence>
<evidence type="ECO:0000256" key="3">
    <source>
        <dbReference type="ARBA" id="ARBA00022448"/>
    </source>
</evidence>
<accession>A0A1J0A627</accession>
<dbReference type="PANTHER" id="PTHR36838:SF1">
    <property type="entry name" value="SLR1864 PROTEIN"/>
    <property type="match status" value="1"/>
</dbReference>
<keyword evidence="3" id="KW-0813">Transport</keyword>
<dbReference type="KEGG" id="vte:BHY08_05700"/>
<evidence type="ECO:0000256" key="6">
    <source>
        <dbReference type="ARBA" id="ARBA00022989"/>
    </source>
</evidence>
<keyword evidence="5 8" id="KW-0812">Transmembrane</keyword>
<organism evidence="9 10">
    <name type="scientific">Vagococcus teuberi</name>
    <dbReference type="NCBI Taxonomy" id="519472"/>
    <lineage>
        <taxon>Bacteria</taxon>
        <taxon>Bacillati</taxon>
        <taxon>Bacillota</taxon>
        <taxon>Bacilli</taxon>
        <taxon>Lactobacillales</taxon>
        <taxon>Enterococcaceae</taxon>
        <taxon>Vagococcus</taxon>
    </lineage>
</organism>
<dbReference type="STRING" id="519472.BHY08_05700"/>
<feature type="transmembrane region" description="Helical" evidence="8">
    <location>
        <begin position="125"/>
        <end position="146"/>
    </location>
</feature>
<evidence type="ECO:0000256" key="1">
    <source>
        <dbReference type="ARBA" id="ARBA00004651"/>
    </source>
</evidence>
<dbReference type="Proteomes" id="UP000191200">
    <property type="component" value="Chromosome"/>
</dbReference>
<dbReference type="PANTHER" id="PTHR36838">
    <property type="entry name" value="AUXIN EFFLUX CARRIER FAMILY PROTEIN"/>
    <property type="match status" value="1"/>
</dbReference>
<feature type="transmembrane region" description="Helical" evidence="8">
    <location>
        <begin position="6"/>
        <end position="22"/>
    </location>
</feature>
<protein>
    <submittedName>
        <fullName evidence="9">Transporter</fullName>
    </submittedName>
</protein>
<feature type="transmembrane region" description="Helical" evidence="8">
    <location>
        <begin position="97"/>
        <end position="119"/>
    </location>
</feature>
<keyword evidence="6 8" id="KW-1133">Transmembrane helix</keyword>
<feature type="transmembrane region" description="Helical" evidence="8">
    <location>
        <begin position="198"/>
        <end position="219"/>
    </location>
</feature>
<comment type="similarity">
    <text evidence="2">Belongs to the auxin efflux carrier (TC 2.A.69) family.</text>
</comment>
<dbReference type="OrthoDB" id="9798064at2"/>
<dbReference type="InterPro" id="IPR004776">
    <property type="entry name" value="Mem_transp_PIN-like"/>
</dbReference>
<evidence type="ECO:0000256" key="7">
    <source>
        <dbReference type="ARBA" id="ARBA00023136"/>
    </source>
</evidence>